<dbReference type="eggNOG" id="ENOG502SYPB">
    <property type="taxonomic scope" value="Eukaryota"/>
</dbReference>
<feature type="region of interest" description="Disordered" evidence="1">
    <location>
        <begin position="35"/>
        <end position="62"/>
    </location>
</feature>
<dbReference type="PANTHER" id="PTHR40618">
    <property type="entry name" value="B-ZIP TRANSCRIPTION FACTOR (EUROFUNG)-RELATED"/>
    <property type="match status" value="1"/>
</dbReference>
<evidence type="ECO:0000313" key="3">
    <source>
        <dbReference type="Proteomes" id="UP000027238"/>
    </source>
</evidence>
<dbReference type="Proteomes" id="UP000027238">
    <property type="component" value="Unassembled WGS sequence"/>
</dbReference>
<dbReference type="EMBL" id="JMSE01000676">
    <property type="protein sequence ID" value="KDN68359.1"/>
    <property type="molecule type" value="Genomic_DNA"/>
</dbReference>
<gene>
    <name evidence="2" type="ORF">CSUB01_12195</name>
</gene>
<dbReference type="GO" id="GO:0003700">
    <property type="term" value="F:DNA-binding transcription factor activity"/>
    <property type="evidence" value="ECO:0007669"/>
    <property type="project" value="InterPro"/>
</dbReference>
<protein>
    <recommendedName>
        <fullName evidence="4">BZIP domain-containing protein</fullName>
    </recommendedName>
</protein>
<name>A0A066XL23_COLSU</name>
<dbReference type="InterPro" id="IPR046347">
    <property type="entry name" value="bZIP_sf"/>
</dbReference>
<evidence type="ECO:0000313" key="2">
    <source>
        <dbReference type="EMBL" id="KDN68359.1"/>
    </source>
</evidence>
<dbReference type="SUPFAM" id="SSF57959">
    <property type="entry name" value="Leucine zipper domain"/>
    <property type="match status" value="1"/>
</dbReference>
<dbReference type="AlphaFoldDB" id="A0A066XL23"/>
<sequence>LISNPKLTYLDQAITQQQILATVVGCSNIAISSMDRSQISKRRGRPRKPAAPYNPDEERRRSQLRRAQIAFRARKQETDKAREERLVIIETMVEQMGHAFSELADYIIGSEVCKEDSGILGKLAATTAQVLALSRDTHDHEPTGEPFVLERNSAPLTQQDSLLSATMYDGLFTHSSADTDQALHANTMSSNRYEDNRNIAVEYYDVLTIAYWTLVGAIKDSTTLYDRMFRFALLYHDKSELQFNLRWFLGPGIPESHILMGRNLDAKPSIAKTNGDLLNPGVDVAAAAEVSPISWGPGWQTAYELFATVKDVDEYLRERGARHVDPETIELAFPLPVSLATTFDASIPLSSSPHIEHNPFSATSQKFDSAPNVLKIFDFNTVLQPGLGPQRQHNFLTTENITKVKETHLATTTQRIRVQTLFQHLAGVSVCLGQGPAFQRGAIDEAISAAVTSD</sequence>
<feature type="non-terminal residue" evidence="2">
    <location>
        <position position="1"/>
    </location>
</feature>
<feature type="compositionally biased region" description="Basic residues" evidence="1">
    <location>
        <begin position="39"/>
        <end position="48"/>
    </location>
</feature>
<dbReference type="HOGENOM" id="CLU_602704_0_0_1"/>
<dbReference type="PANTHER" id="PTHR40618:SF1">
    <property type="entry name" value="B-ZIP TRANSCRIPTION FACTOR (EUROFUNG)"/>
    <property type="match status" value="1"/>
</dbReference>
<evidence type="ECO:0008006" key="4">
    <source>
        <dbReference type="Google" id="ProtNLM"/>
    </source>
</evidence>
<evidence type="ECO:0000256" key="1">
    <source>
        <dbReference type="SAM" id="MobiDB-lite"/>
    </source>
</evidence>
<accession>A0A066XL23</accession>
<proteinExistence type="predicted"/>
<dbReference type="Gene3D" id="1.20.5.170">
    <property type="match status" value="1"/>
</dbReference>
<organism evidence="2 3">
    <name type="scientific">Colletotrichum sublineola</name>
    <name type="common">Sorghum anthracnose fungus</name>
    <dbReference type="NCBI Taxonomy" id="1173701"/>
    <lineage>
        <taxon>Eukaryota</taxon>
        <taxon>Fungi</taxon>
        <taxon>Dikarya</taxon>
        <taxon>Ascomycota</taxon>
        <taxon>Pezizomycotina</taxon>
        <taxon>Sordariomycetes</taxon>
        <taxon>Hypocreomycetidae</taxon>
        <taxon>Glomerellales</taxon>
        <taxon>Glomerellaceae</taxon>
        <taxon>Colletotrichum</taxon>
        <taxon>Colletotrichum graminicola species complex</taxon>
    </lineage>
</organism>
<keyword evidence="3" id="KW-1185">Reference proteome</keyword>
<dbReference type="OrthoDB" id="3555317at2759"/>
<dbReference type="CDD" id="cd14688">
    <property type="entry name" value="bZIP_YAP"/>
    <property type="match status" value="1"/>
</dbReference>
<reference evidence="3" key="1">
    <citation type="journal article" date="2014" name="Genome Announc.">
        <title>Draft genome sequence of Colletotrichum sublineola, a destructive pathogen of cultivated sorghum.</title>
        <authorList>
            <person name="Baroncelli R."/>
            <person name="Sanz-Martin J.M."/>
            <person name="Rech G.E."/>
            <person name="Sukno S.A."/>
            <person name="Thon M.R."/>
        </authorList>
    </citation>
    <scope>NUCLEOTIDE SEQUENCE [LARGE SCALE GENOMIC DNA]</scope>
    <source>
        <strain evidence="3">TX430BB</strain>
    </source>
</reference>
<comment type="caution">
    <text evidence="2">The sequence shown here is derived from an EMBL/GenBank/DDBJ whole genome shotgun (WGS) entry which is preliminary data.</text>
</comment>